<dbReference type="GO" id="GO:0016829">
    <property type="term" value="F:lyase activity"/>
    <property type="evidence" value="ECO:0007669"/>
    <property type="project" value="InterPro"/>
</dbReference>
<dbReference type="Proteomes" id="UP000075613">
    <property type="component" value="Unassembled WGS sequence"/>
</dbReference>
<evidence type="ECO:0000259" key="3">
    <source>
        <dbReference type="Pfam" id="PF19305"/>
    </source>
</evidence>
<proteinExistence type="inferred from homology"/>
<feature type="domain" description="MmgE/PrpD C-terminal" evidence="3">
    <location>
        <begin position="278"/>
        <end position="453"/>
    </location>
</feature>
<dbReference type="PANTHER" id="PTHR16943">
    <property type="entry name" value="2-METHYLCITRATE DEHYDRATASE-RELATED"/>
    <property type="match status" value="1"/>
</dbReference>
<dbReference type="Gene3D" id="3.30.1330.120">
    <property type="entry name" value="2-methylcitrate dehydratase PrpD"/>
    <property type="match status" value="1"/>
</dbReference>
<dbReference type="RefSeq" id="WP_062133107.1">
    <property type="nucleotide sequence ID" value="NZ_LRBG01000037.1"/>
</dbReference>
<dbReference type="Pfam" id="PF19305">
    <property type="entry name" value="MmgE_PrpD_C"/>
    <property type="match status" value="1"/>
</dbReference>
<dbReference type="SUPFAM" id="SSF103378">
    <property type="entry name" value="2-methylcitrate dehydratase PrpD"/>
    <property type="match status" value="1"/>
</dbReference>
<accession>A0A149PFZ7</accession>
<dbReference type="InterPro" id="IPR042188">
    <property type="entry name" value="MmgE/PrpD_sf_2"/>
</dbReference>
<comment type="caution">
    <text evidence="4">The sequence shown here is derived from an EMBL/GenBank/DDBJ whole genome shotgun (WGS) entry which is preliminary data.</text>
</comment>
<evidence type="ECO:0000256" key="1">
    <source>
        <dbReference type="ARBA" id="ARBA00006174"/>
    </source>
</evidence>
<dbReference type="AlphaFoldDB" id="A0A149PFZ7"/>
<dbReference type="InterPro" id="IPR045336">
    <property type="entry name" value="MmgE_PrpD_N"/>
</dbReference>
<protein>
    <submittedName>
        <fullName evidence="4">2-methylcitrate dehydratase</fullName>
    </submittedName>
</protein>
<sequence>MTSLDPAVTLSDQYARFGLSLQLRDVPRTLRTRAKHLILDAVGIALASRSYPYAGVSLAAFSELGSGTSPVIGYGRRLALRDAAMMNGILIHGLDFDDTHSRGVIHSTTSALPAVFALADRDDLSGAELLSAYIVAMEVSTRVASAAKGGFHQAGFHPTGMVGAFGCAVAAARLLHLDEARAAHAQGVVLSMAAGSLEFLEDGAWTKRAHPGFAAAAGITAATLAKHGFTGPRSAYEGRFGLYASHLGKRLDAADQQLATEGLGSAWQIDEVAIKPLPACHFTHAVADAAIALYQEHGFSAQNLDSIDRVIARVPRGTVEVVCEPLEPKRKPVTSYDAQFSVPYIVATALLKGRFTLDDLEPAALADPAVLALATRVDYEIDPDSTFPRHYTGEVIVERSDGSRVAHREAINRGCAERPVSNDDIASKFYANAQRTVSRSAAEQIAQAVLQLDERPARALADTLAGTTESSRTPS</sequence>
<gene>
    <name evidence="4" type="ORF">CI15_25820</name>
</gene>
<dbReference type="Pfam" id="PF03972">
    <property type="entry name" value="MmgE_PrpD_N"/>
    <property type="match status" value="1"/>
</dbReference>
<dbReference type="InterPro" id="IPR036148">
    <property type="entry name" value="MmgE/PrpD_sf"/>
</dbReference>
<keyword evidence="5" id="KW-1185">Reference proteome</keyword>
<dbReference type="InterPro" id="IPR005656">
    <property type="entry name" value="MmgE_PrpD"/>
</dbReference>
<evidence type="ECO:0000313" key="5">
    <source>
        <dbReference type="Proteomes" id="UP000075613"/>
    </source>
</evidence>
<dbReference type="InterPro" id="IPR042183">
    <property type="entry name" value="MmgE/PrpD_sf_1"/>
</dbReference>
<dbReference type="STRING" id="1399968.CI15_25820"/>
<dbReference type="OrthoDB" id="9797528at2"/>
<organism evidence="4 5">
    <name type="scientific">Paraburkholderia monticola</name>
    <dbReference type="NCBI Taxonomy" id="1399968"/>
    <lineage>
        <taxon>Bacteria</taxon>
        <taxon>Pseudomonadati</taxon>
        <taxon>Pseudomonadota</taxon>
        <taxon>Betaproteobacteria</taxon>
        <taxon>Burkholderiales</taxon>
        <taxon>Burkholderiaceae</taxon>
        <taxon>Paraburkholderia</taxon>
    </lineage>
</organism>
<dbReference type="Gene3D" id="1.10.4100.10">
    <property type="entry name" value="2-methylcitrate dehydratase PrpD"/>
    <property type="match status" value="1"/>
</dbReference>
<reference evidence="4 5" key="1">
    <citation type="journal article" date="2015" name="Int. J. Syst. Evol. Microbiol.">
        <title>Burkholderia monticola sp. nov., isolated from mountain soil.</title>
        <authorList>
            <person name="Baek I."/>
            <person name="Seo B."/>
            <person name="Lee I."/>
            <person name="Yi H."/>
            <person name="Chun J."/>
        </authorList>
    </citation>
    <scope>NUCLEOTIDE SEQUENCE [LARGE SCALE GENOMIC DNA]</scope>
    <source>
        <strain evidence="4 5">JC2948</strain>
    </source>
</reference>
<dbReference type="PANTHER" id="PTHR16943:SF8">
    <property type="entry name" value="2-METHYLCITRATE DEHYDRATASE"/>
    <property type="match status" value="1"/>
</dbReference>
<dbReference type="EMBL" id="LRBG01000037">
    <property type="protein sequence ID" value="KXU83938.1"/>
    <property type="molecule type" value="Genomic_DNA"/>
</dbReference>
<evidence type="ECO:0000313" key="4">
    <source>
        <dbReference type="EMBL" id="KXU83938.1"/>
    </source>
</evidence>
<dbReference type="InterPro" id="IPR045337">
    <property type="entry name" value="MmgE_PrpD_C"/>
</dbReference>
<comment type="similarity">
    <text evidence="1">Belongs to the PrpD family.</text>
</comment>
<evidence type="ECO:0000259" key="2">
    <source>
        <dbReference type="Pfam" id="PF03972"/>
    </source>
</evidence>
<feature type="domain" description="MmgE/PrpD N-terminal" evidence="2">
    <location>
        <begin position="13"/>
        <end position="249"/>
    </location>
</feature>
<name>A0A149PFZ7_9BURK</name>